<keyword evidence="4" id="KW-0997">Cell inner membrane</keyword>
<dbReference type="Pfam" id="PF03717">
    <property type="entry name" value="PBP_dimer"/>
    <property type="match status" value="1"/>
</dbReference>
<keyword evidence="7 15" id="KW-0812">Transmembrane</keyword>
<evidence type="ECO:0000256" key="1">
    <source>
        <dbReference type="ARBA" id="ARBA00004167"/>
    </source>
</evidence>
<keyword evidence="8 18" id="KW-0378">Hydrolase</keyword>
<dbReference type="EMBL" id="VDCH01000011">
    <property type="protein sequence ID" value="TNJ38941.1"/>
    <property type="molecule type" value="Genomic_DNA"/>
</dbReference>
<evidence type="ECO:0000256" key="8">
    <source>
        <dbReference type="ARBA" id="ARBA00022801"/>
    </source>
</evidence>
<dbReference type="GO" id="GO:0008658">
    <property type="term" value="F:penicillin binding"/>
    <property type="evidence" value="ECO:0007669"/>
    <property type="project" value="InterPro"/>
</dbReference>
<dbReference type="InterPro" id="IPR001460">
    <property type="entry name" value="PCN-bd_Tpept"/>
</dbReference>
<keyword evidence="19" id="KW-1185">Reference proteome</keyword>
<dbReference type="InterPro" id="IPR017790">
    <property type="entry name" value="Penicillin-binding_protein_2"/>
</dbReference>
<evidence type="ECO:0000256" key="5">
    <source>
        <dbReference type="ARBA" id="ARBA00022645"/>
    </source>
</evidence>
<dbReference type="SUPFAM" id="SSF56601">
    <property type="entry name" value="beta-lactamase/transpeptidase-like"/>
    <property type="match status" value="1"/>
</dbReference>
<name>A0A5C4S850_CHLTI</name>
<reference evidence="18 19" key="1">
    <citation type="submission" date="2019-05" db="EMBL/GenBank/DDBJ databases">
        <title>Draft Whole-Genome sequence of the green sulfur bacterium Chlorobaculum thiosulfatiphilum DSM 249.</title>
        <authorList>
            <person name="Meyer T.E."/>
            <person name="Kyndt J.A."/>
        </authorList>
    </citation>
    <scope>NUCLEOTIDE SEQUENCE [LARGE SCALE GENOMIC DNA]</scope>
    <source>
        <strain evidence="18 19">DSM 249</strain>
    </source>
</reference>
<comment type="caution">
    <text evidence="18">The sequence shown here is derived from an EMBL/GenBank/DDBJ whole genome shotgun (WGS) entry which is preliminary data.</text>
</comment>
<dbReference type="Gene3D" id="3.90.1310.10">
    <property type="entry name" value="Penicillin-binding protein 2a (Domain 2)"/>
    <property type="match status" value="1"/>
</dbReference>
<keyword evidence="6" id="KW-0645">Protease</keyword>
<sequence length="640" mass="70787">MDDFQRGIKLTIFFIAAVFLFFTGRLFWLQIVDHDSIGSRSGSIRRIWEQAPRGHFIDRNGATVLENRALYTLKIIPSELREQSIPYLAYLLEIPVEELKDKVAEAKDYSPFAVSTIYRDLNELIVARISENLWRLPGVIIEIEDKRKYSDLFRGTHLFGYLRNVNRTQLDTLAEKGYTPSDKIGFSGLERIYEEELRGEKGARYELVNPLGMLVGKYNEGKSDVPSIKGNDLYLTIDAELQQLAENLLRATGKSGAVVAIDPSDGGILALCSEPDFDLDILNGKTRKKEWAEIALSPQKPLFNRAVQAVYPPGSTYKMVLAIAGLEEGVIKSEDTIFCTGGWNFGRRTFHCHGGHAHGTVNMKKAIIESCNIYFYQLMLKVGLDTWDKYGKMFGFGQREGIDLPGERRGLLPTTEYYNKRYGQRRWTKGYLVSLGIGQGELGATPLQLANYTATLGNEGTWHEPHLVKGYRDTRTGIYVPLQHESRTLPVSKETFKIIKESMQGVVNNKEGTGTLAQVAGVTVAGKTGTAQNPHGKDHAWFICFAPVDHPKIAIAVLVENAGFGGSISAPIAREMINYYINEKNRPKTENSGLKAVAKVKALNDSLNTNPPAATVPATEAGAATDSTGVAPQGAEEGGD</sequence>
<evidence type="ECO:0000256" key="11">
    <source>
        <dbReference type="ARBA" id="ARBA00022989"/>
    </source>
</evidence>
<evidence type="ECO:0000256" key="15">
    <source>
        <dbReference type="SAM" id="Phobius"/>
    </source>
</evidence>
<evidence type="ECO:0000256" key="12">
    <source>
        <dbReference type="ARBA" id="ARBA00023136"/>
    </source>
</evidence>
<evidence type="ECO:0000256" key="4">
    <source>
        <dbReference type="ARBA" id="ARBA00022519"/>
    </source>
</evidence>
<dbReference type="OrthoDB" id="9766847at2"/>
<gene>
    <name evidence="18" type="primary">mrdA</name>
    <name evidence="18" type="ORF">FGF66_06660</name>
</gene>
<dbReference type="RefSeq" id="WP_139456891.1">
    <property type="nucleotide sequence ID" value="NZ_VDCH01000011.1"/>
</dbReference>
<dbReference type="InterPro" id="IPR005311">
    <property type="entry name" value="PBP_dimer"/>
</dbReference>
<dbReference type="InterPro" id="IPR050515">
    <property type="entry name" value="Beta-lactam/transpept"/>
</dbReference>
<dbReference type="InterPro" id="IPR036138">
    <property type="entry name" value="PBP_dimer_sf"/>
</dbReference>
<dbReference type="GO" id="GO:0071972">
    <property type="term" value="F:peptidoglycan L,D-transpeptidase activity"/>
    <property type="evidence" value="ECO:0007669"/>
    <property type="project" value="TreeGrafter"/>
</dbReference>
<evidence type="ECO:0000256" key="2">
    <source>
        <dbReference type="ARBA" id="ARBA00004236"/>
    </source>
</evidence>
<dbReference type="GO" id="GO:0009252">
    <property type="term" value="P:peptidoglycan biosynthetic process"/>
    <property type="evidence" value="ECO:0007669"/>
    <property type="project" value="UniProtKB-KW"/>
</dbReference>
<feature type="domain" description="Penicillin-binding protein dimerisation" evidence="17">
    <location>
        <begin position="50"/>
        <end position="215"/>
    </location>
</feature>
<dbReference type="SUPFAM" id="SSF56519">
    <property type="entry name" value="Penicillin binding protein dimerisation domain"/>
    <property type="match status" value="1"/>
</dbReference>
<organism evidence="18 19">
    <name type="scientific">Chlorobaculum thiosulfatiphilum</name>
    <name type="common">Chlorobium limicola f.sp. thiosulfatophilum</name>
    <dbReference type="NCBI Taxonomy" id="115852"/>
    <lineage>
        <taxon>Bacteria</taxon>
        <taxon>Pseudomonadati</taxon>
        <taxon>Chlorobiota</taxon>
        <taxon>Chlorobiia</taxon>
        <taxon>Chlorobiales</taxon>
        <taxon>Chlorobiaceae</taxon>
        <taxon>Chlorobaculum</taxon>
    </lineage>
</organism>
<proteinExistence type="predicted"/>
<dbReference type="GO" id="GO:0071555">
    <property type="term" value="P:cell wall organization"/>
    <property type="evidence" value="ECO:0007669"/>
    <property type="project" value="UniProtKB-KW"/>
</dbReference>
<keyword evidence="5 18" id="KW-0121">Carboxypeptidase</keyword>
<dbReference type="Pfam" id="PF00905">
    <property type="entry name" value="Transpeptidase"/>
    <property type="match status" value="1"/>
</dbReference>
<accession>A0A5C4S850</accession>
<dbReference type="Proteomes" id="UP000308271">
    <property type="component" value="Unassembled WGS sequence"/>
</dbReference>
<evidence type="ECO:0000256" key="13">
    <source>
        <dbReference type="ARBA" id="ARBA00023316"/>
    </source>
</evidence>
<comment type="subcellular location">
    <subcellularLocation>
        <location evidence="2">Cell membrane</location>
    </subcellularLocation>
    <subcellularLocation>
        <location evidence="1">Membrane</location>
        <topology evidence="1">Single-pass membrane protein</topology>
    </subcellularLocation>
</comment>
<feature type="transmembrane region" description="Helical" evidence="15">
    <location>
        <begin position="12"/>
        <end position="31"/>
    </location>
</feature>
<evidence type="ECO:0000256" key="9">
    <source>
        <dbReference type="ARBA" id="ARBA00022960"/>
    </source>
</evidence>
<evidence type="ECO:0000313" key="19">
    <source>
        <dbReference type="Proteomes" id="UP000308271"/>
    </source>
</evidence>
<dbReference type="NCBIfam" id="TIGR03423">
    <property type="entry name" value="pbp2_mrdA"/>
    <property type="match status" value="1"/>
</dbReference>
<evidence type="ECO:0000256" key="10">
    <source>
        <dbReference type="ARBA" id="ARBA00022984"/>
    </source>
</evidence>
<feature type="compositionally biased region" description="Low complexity" evidence="14">
    <location>
        <begin position="611"/>
        <end position="625"/>
    </location>
</feature>
<evidence type="ECO:0000259" key="16">
    <source>
        <dbReference type="Pfam" id="PF00905"/>
    </source>
</evidence>
<feature type="domain" description="Penicillin-binding protein transpeptidase" evidence="16">
    <location>
        <begin position="256"/>
        <end position="577"/>
    </location>
</feature>
<dbReference type="Gene3D" id="3.30.1390.30">
    <property type="entry name" value="Penicillin-binding protein 2a, domain 3"/>
    <property type="match status" value="1"/>
</dbReference>
<dbReference type="PANTHER" id="PTHR30627:SF2">
    <property type="entry name" value="PEPTIDOGLYCAN D,D-TRANSPEPTIDASE MRDA"/>
    <property type="match status" value="1"/>
</dbReference>
<dbReference type="AlphaFoldDB" id="A0A5C4S850"/>
<dbReference type="GO" id="GO:0006508">
    <property type="term" value="P:proteolysis"/>
    <property type="evidence" value="ECO:0007669"/>
    <property type="project" value="UniProtKB-KW"/>
</dbReference>
<dbReference type="GO" id="GO:0005886">
    <property type="term" value="C:plasma membrane"/>
    <property type="evidence" value="ECO:0007669"/>
    <property type="project" value="UniProtKB-SubCell"/>
</dbReference>
<keyword evidence="10" id="KW-0573">Peptidoglycan synthesis</keyword>
<dbReference type="FunFam" id="3.40.710.10:FF:000024">
    <property type="entry name" value="Penicillin-binding protein 2"/>
    <property type="match status" value="1"/>
</dbReference>
<dbReference type="EC" id="3.4.16.4" evidence="18"/>
<evidence type="ECO:0000256" key="14">
    <source>
        <dbReference type="SAM" id="MobiDB-lite"/>
    </source>
</evidence>
<dbReference type="GO" id="GO:0009002">
    <property type="term" value="F:serine-type D-Ala-D-Ala carboxypeptidase activity"/>
    <property type="evidence" value="ECO:0007669"/>
    <property type="project" value="UniProtKB-EC"/>
</dbReference>
<feature type="region of interest" description="Disordered" evidence="14">
    <location>
        <begin position="606"/>
        <end position="640"/>
    </location>
</feature>
<evidence type="ECO:0000256" key="6">
    <source>
        <dbReference type="ARBA" id="ARBA00022670"/>
    </source>
</evidence>
<evidence type="ECO:0000256" key="7">
    <source>
        <dbReference type="ARBA" id="ARBA00022692"/>
    </source>
</evidence>
<keyword evidence="9" id="KW-0133">Cell shape</keyword>
<dbReference type="GO" id="GO:0008360">
    <property type="term" value="P:regulation of cell shape"/>
    <property type="evidence" value="ECO:0007669"/>
    <property type="project" value="UniProtKB-KW"/>
</dbReference>
<keyword evidence="11 15" id="KW-1133">Transmembrane helix</keyword>
<dbReference type="PANTHER" id="PTHR30627">
    <property type="entry name" value="PEPTIDOGLYCAN D,D-TRANSPEPTIDASE"/>
    <property type="match status" value="1"/>
</dbReference>
<dbReference type="InterPro" id="IPR012338">
    <property type="entry name" value="Beta-lactam/transpept-like"/>
</dbReference>
<evidence type="ECO:0000313" key="18">
    <source>
        <dbReference type="EMBL" id="TNJ38941.1"/>
    </source>
</evidence>
<evidence type="ECO:0000259" key="17">
    <source>
        <dbReference type="Pfam" id="PF03717"/>
    </source>
</evidence>
<keyword evidence="3" id="KW-1003">Cell membrane</keyword>
<keyword evidence="13" id="KW-0961">Cell wall biogenesis/degradation</keyword>
<evidence type="ECO:0000256" key="3">
    <source>
        <dbReference type="ARBA" id="ARBA00022475"/>
    </source>
</evidence>
<keyword evidence="12 15" id="KW-0472">Membrane</keyword>
<dbReference type="Gene3D" id="3.40.710.10">
    <property type="entry name" value="DD-peptidase/beta-lactamase superfamily"/>
    <property type="match status" value="1"/>
</dbReference>
<protein>
    <submittedName>
        <fullName evidence="18">Penicillin-binding protein 2</fullName>
        <ecNumber evidence="18">3.4.16.4</ecNumber>
    </submittedName>
</protein>